<dbReference type="PANTHER" id="PTHR48018">
    <property type="entry name" value="OLFACTORY RECEPTOR"/>
    <property type="match status" value="1"/>
</dbReference>
<feature type="transmembrane region" description="Helical" evidence="9">
    <location>
        <begin position="23"/>
        <end position="48"/>
    </location>
</feature>
<evidence type="ECO:0000313" key="12">
    <source>
        <dbReference type="Proteomes" id="UP000770717"/>
    </source>
</evidence>
<keyword evidence="9" id="KW-0552">Olfaction</keyword>
<keyword evidence="3 9" id="KW-1133">Transmembrane helix</keyword>
<dbReference type="GO" id="GO:0004984">
    <property type="term" value="F:olfactory receptor activity"/>
    <property type="evidence" value="ECO:0007669"/>
    <property type="project" value="InterPro"/>
</dbReference>
<evidence type="ECO:0000256" key="9">
    <source>
        <dbReference type="RuleBase" id="RU363047"/>
    </source>
</evidence>
<evidence type="ECO:0000256" key="3">
    <source>
        <dbReference type="ARBA" id="ARBA00022989"/>
    </source>
</evidence>
<dbReference type="InterPro" id="IPR017452">
    <property type="entry name" value="GPCR_Rhodpsn_7TM"/>
</dbReference>
<dbReference type="OrthoDB" id="9889152at2759"/>
<organism evidence="11 12">
    <name type="scientific">Eleutherodactylus coqui</name>
    <name type="common">Puerto Rican coqui</name>
    <dbReference type="NCBI Taxonomy" id="57060"/>
    <lineage>
        <taxon>Eukaryota</taxon>
        <taxon>Metazoa</taxon>
        <taxon>Chordata</taxon>
        <taxon>Craniata</taxon>
        <taxon>Vertebrata</taxon>
        <taxon>Euteleostomi</taxon>
        <taxon>Amphibia</taxon>
        <taxon>Batrachia</taxon>
        <taxon>Anura</taxon>
        <taxon>Neobatrachia</taxon>
        <taxon>Hyloidea</taxon>
        <taxon>Eleutherodactylidae</taxon>
        <taxon>Eleutherodactylinae</taxon>
        <taxon>Eleutherodactylus</taxon>
        <taxon>Eleutherodactylus</taxon>
    </lineage>
</organism>
<keyword evidence="12" id="KW-1185">Reference proteome</keyword>
<evidence type="ECO:0000256" key="5">
    <source>
        <dbReference type="ARBA" id="ARBA00023136"/>
    </source>
</evidence>
<dbReference type="AlphaFoldDB" id="A0A8J6BAE5"/>
<keyword evidence="2 8" id="KW-0812">Transmembrane</keyword>
<evidence type="ECO:0000256" key="4">
    <source>
        <dbReference type="ARBA" id="ARBA00023040"/>
    </source>
</evidence>
<protein>
    <recommendedName>
        <fullName evidence="9">Olfactory receptor</fullName>
    </recommendedName>
</protein>
<dbReference type="Gene3D" id="1.20.1070.10">
    <property type="entry name" value="Rhodopsin 7-helix transmembrane proteins"/>
    <property type="match status" value="1"/>
</dbReference>
<comment type="similarity">
    <text evidence="8">Belongs to the G-protein coupled receptor 1 family.</text>
</comment>
<dbReference type="PROSITE" id="PS50262">
    <property type="entry name" value="G_PROTEIN_RECEP_F1_2"/>
    <property type="match status" value="1"/>
</dbReference>
<dbReference type="FunFam" id="1.20.1070.10:FF:000003">
    <property type="entry name" value="Olfactory receptor"/>
    <property type="match status" value="1"/>
</dbReference>
<keyword evidence="6 8" id="KW-0675">Receptor</keyword>
<dbReference type="Pfam" id="PF13853">
    <property type="entry name" value="7tm_4"/>
    <property type="match status" value="1"/>
</dbReference>
<accession>A0A8J6BAE5</accession>
<evidence type="ECO:0000256" key="2">
    <source>
        <dbReference type="ARBA" id="ARBA00022692"/>
    </source>
</evidence>
<dbReference type="EMBL" id="WNTK01025441">
    <property type="protein sequence ID" value="KAG9461254.1"/>
    <property type="molecule type" value="Genomic_DNA"/>
</dbReference>
<feature type="transmembrane region" description="Helical" evidence="9">
    <location>
        <begin position="272"/>
        <end position="292"/>
    </location>
</feature>
<feature type="transmembrane region" description="Helical" evidence="9">
    <location>
        <begin position="141"/>
        <end position="166"/>
    </location>
</feature>
<dbReference type="PRINTS" id="PR00245">
    <property type="entry name" value="OLFACTORYR"/>
</dbReference>
<evidence type="ECO:0000256" key="7">
    <source>
        <dbReference type="ARBA" id="ARBA00023224"/>
    </source>
</evidence>
<reference evidence="11" key="1">
    <citation type="thesis" date="2020" institute="ProQuest LLC" country="789 East Eisenhower Parkway, Ann Arbor, MI, USA">
        <title>Comparative Genomics and Chromosome Evolution.</title>
        <authorList>
            <person name="Mudd A.B."/>
        </authorList>
    </citation>
    <scope>NUCLEOTIDE SEQUENCE</scope>
    <source>
        <strain evidence="11">HN-11 Male</strain>
        <tissue evidence="11">Kidney and liver</tissue>
    </source>
</reference>
<sequence>MEIANQTQVTLFLFSGLTDDEKLVSFLFTLFLVVYTVTVVGNIGMVAIVHCTTSLHSPMYYFLSYLSIVDLCYSSVVTPKILFNLFSKVKSISFNGCALQLFFFAALAVTEALLLSSMSYDRYVAICHPLHYFSIMTSSRCLNLILLASSIGFLQSTVQTSCIFHLRFCGPNLLNHFYCDIPPLLRLSCSSTLLCDLVTVFFTCSCGIGSMVMVLVSYSLIIASILKIRSTEGRMKAFSTCSSHLTCVSIFYGTVFFVYLRPPATEFGKWDKVVSVFYSVVTPMLNPLIYSLRNKEVKRVIIQAMQNLP</sequence>
<dbReference type="SUPFAM" id="SSF81321">
    <property type="entry name" value="Family A G protein-coupled receptor-like"/>
    <property type="match status" value="1"/>
</dbReference>
<evidence type="ECO:0000256" key="6">
    <source>
        <dbReference type="ARBA" id="ARBA00023170"/>
    </source>
</evidence>
<dbReference type="Proteomes" id="UP000770717">
    <property type="component" value="Unassembled WGS sequence"/>
</dbReference>
<dbReference type="GO" id="GO:0005886">
    <property type="term" value="C:plasma membrane"/>
    <property type="evidence" value="ECO:0007669"/>
    <property type="project" value="UniProtKB-SubCell"/>
</dbReference>
<keyword evidence="4 8" id="KW-0297">G-protein coupled receptor</keyword>
<evidence type="ECO:0000256" key="1">
    <source>
        <dbReference type="ARBA" id="ARBA00004141"/>
    </source>
</evidence>
<keyword evidence="5 9" id="KW-0472">Membrane</keyword>
<feature type="transmembrane region" description="Helical" evidence="9">
    <location>
        <begin position="238"/>
        <end position="260"/>
    </location>
</feature>
<dbReference type="PROSITE" id="PS00237">
    <property type="entry name" value="G_PROTEIN_RECEP_F1_1"/>
    <property type="match status" value="1"/>
</dbReference>
<dbReference type="InterPro" id="IPR000276">
    <property type="entry name" value="GPCR_Rhodpsn"/>
</dbReference>
<evidence type="ECO:0000313" key="11">
    <source>
        <dbReference type="EMBL" id="KAG9461254.1"/>
    </source>
</evidence>
<dbReference type="CDD" id="cd15230">
    <property type="entry name" value="7tmA_OR5-like"/>
    <property type="match status" value="1"/>
</dbReference>
<comment type="caution">
    <text evidence="11">The sequence shown here is derived from an EMBL/GenBank/DDBJ whole genome shotgun (WGS) entry which is preliminary data.</text>
</comment>
<dbReference type="GO" id="GO:0004930">
    <property type="term" value="F:G protein-coupled receptor activity"/>
    <property type="evidence" value="ECO:0007669"/>
    <property type="project" value="UniProtKB-KW"/>
</dbReference>
<comment type="subcellular location">
    <subcellularLocation>
        <location evidence="9">Cell membrane</location>
        <topology evidence="9">Multi-pass membrane protein</topology>
    </subcellularLocation>
    <subcellularLocation>
        <location evidence="1">Membrane</location>
        <topology evidence="1">Multi-pass membrane protein</topology>
    </subcellularLocation>
</comment>
<keyword evidence="9" id="KW-1003">Cell membrane</keyword>
<keyword evidence="7 8" id="KW-0807">Transducer</keyword>
<feature type="domain" description="G-protein coupled receptors family 1 profile" evidence="10">
    <location>
        <begin position="41"/>
        <end position="290"/>
    </location>
</feature>
<feature type="transmembrane region" description="Helical" evidence="9">
    <location>
        <begin position="200"/>
        <end position="226"/>
    </location>
</feature>
<gene>
    <name evidence="11" type="ORF">GDO78_017524</name>
</gene>
<evidence type="ECO:0000259" key="10">
    <source>
        <dbReference type="PROSITE" id="PS50262"/>
    </source>
</evidence>
<keyword evidence="9" id="KW-0716">Sensory transduction</keyword>
<evidence type="ECO:0000256" key="8">
    <source>
        <dbReference type="RuleBase" id="RU000688"/>
    </source>
</evidence>
<feature type="transmembrane region" description="Helical" evidence="9">
    <location>
        <begin position="60"/>
        <end position="78"/>
    </location>
</feature>
<dbReference type="PRINTS" id="PR00237">
    <property type="entry name" value="GPCRRHODOPSN"/>
</dbReference>
<name>A0A8J6BAE5_ELECQ</name>
<proteinExistence type="inferred from homology"/>
<dbReference type="InterPro" id="IPR000725">
    <property type="entry name" value="Olfact_rcpt"/>
</dbReference>
<feature type="transmembrane region" description="Helical" evidence="9">
    <location>
        <begin position="98"/>
        <end position="120"/>
    </location>
</feature>